<dbReference type="Proteomes" id="UP001159363">
    <property type="component" value="Chromosome X"/>
</dbReference>
<organism evidence="1 2">
    <name type="scientific">Dryococelus australis</name>
    <dbReference type="NCBI Taxonomy" id="614101"/>
    <lineage>
        <taxon>Eukaryota</taxon>
        <taxon>Metazoa</taxon>
        <taxon>Ecdysozoa</taxon>
        <taxon>Arthropoda</taxon>
        <taxon>Hexapoda</taxon>
        <taxon>Insecta</taxon>
        <taxon>Pterygota</taxon>
        <taxon>Neoptera</taxon>
        <taxon>Polyneoptera</taxon>
        <taxon>Phasmatodea</taxon>
        <taxon>Verophasmatodea</taxon>
        <taxon>Anareolatae</taxon>
        <taxon>Phasmatidae</taxon>
        <taxon>Eurycanthinae</taxon>
        <taxon>Dryococelus</taxon>
    </lineage>
</organism>
<evidence type="ECO:0000313" key="2">
    <source>
        <dbReference type="Proteomes" id="UP001159363"/>
    </source>
</evidence>
<accession>A0ABQ9HSU7</accession>
<gene>
    <name evidence="1" type="ORF">PR048_013674</name>
</gene>
<sequence length="249" mass="29293">MIGLQQERLTPIKKISLPRLELLSALTVSRPLYYFCTATDFKITKGILWSDSTITLEWLNNNLNKWKTFVCNRIVEIHLRNLADHLTHSIEADELCLLDHWWNGTHWLNEEYTSWPLAINSLDTTLPETQSFQARVLTITTPPTLLNAQHFSTYWKLLHVTTWVFRFIEAIGYKRKFSHTLTGCWEKMIGSTKYCLRKVQHKLRVGDIVLLQGDTRPRHMWKRARIEVQHRRDIMIRGIVLCQPDGTKI</sequence>
<evidence type="ECO:0000313" key="1">
    <source>
        <dbReference type="EMBL" id="KAJ8887459.1"/>
    </source>
</evidence>
<dbReference type="InterPro" id="IPR008042">
    <property type="entry name" value="Retrotrans_Pao"/>
</dbReference>
<name>A0ABQ9HSU7_9NEOP</name>
<protein>
    <recommendedName>
        <fullName evidence="3">DUF5641 domain-containing protein</fullName>
    </recommendedName>
</protein>
<dbReference type="EMBL" id="JARBHB010000004">
    <property type="protein sequence ID" value="KAJ8887459.1"/>
    <property type="molecule type" value="Genomic_DNA"/>
</dbReference>
<dbReference type="Pfam" id="PF05380">
    <property type="entry name" value="Peptidase_A17"/>
    <property type="match status" value="1"/>
</dbReference>
<feature type="non-terminal residue" evidence="1">
    <location>
        <position position="249"/>
    </location>
</feature>
<evidence type="ECO:0008006" key="3">
    <source>
        <dbReference type="Google" id="ProtNLM"/>
    </source>
</evidence>
<reference evidence="1 2" key="1">
    <citation type="submission" date="2023-02" db="EMBL/GenBank/DDBJ databases">
        <title>LHISI_Scaffold_Assembly.</title>
        <authorList>
            <person name="Stuart O.P."/>
            <person name="Cleave R."/>
            <person name="Magrath M.J.L."/>
            <person name="Mikheyev A.S."/>
        </authorList>
    </citation>
    <scope>NUCLEOTIDE SEQUENCE [LARGE SCALE GENOMIC DNA]</scope>
    <source>
        <strain evidence="1">Daus_M_001</strain>
        <tissue evidence="1">Leg muscle</tissue>
    </source>
</reference>
<comment type="caution">
    <text evidence="1">The sequence shown here is derived from an EMBL/GenBank/DDBJ whole genome shotgun (WGS) entry which is preliminary data.</text>
</comment>
<dbReference type="PANTHER" id="PTHR47331">
    <property type="entry name" value="PHD-TYPE DOMAIN-CONTAINING PROTEIN"/>
    <property type="match status" value="1"/>
</dbReference>
<proteinExistence type="predicted"/>
<keyword evidence="2" id="KW-1185">Reference proteome</keyword>